<feature type="binding site" evidence="14">
    <location>
        <position position="120"/>
    </location>
    <ligand>
        <name>[4Fe-4S] cluster</name>
        <dbReference type="ChEBI" id="CHEBI:49883"/>
    </ligand>
</feature>
<feature type="binding site" evidence="14">
    <location>
        <position position="203"/>
    </location>
    <ligand>
        <name>[4Fe-4S] cluster</name>
        <dbReference type="ChEBI" id="CHEBI:49883"/>
    </ligand>
</feature>
<dbReference type="Gene3D" id="3.40.50.620">
    <property type="entry name" value="HUPs"/>
    <property type="match status" value="1"/>
</dbReference>
<dbReference type="PIRSF" id="PIRSF000857">
    <property type="entry name" value="PAPS_reductase"/>
    <property type="match status" value="1"/>
</dbReference>
<dbReference type="InterPro" id="IPR004511">
    <property type="entry name" value="PAPS/APS_Rdtase"/>
</dbReference>
<dbReference type="GO" id="GO:0005737">
    <property type="term" value="C:cytoplasm"/>
    <property type="evidence" value="ECO:0007669"/>
    <property type="project" value="UniProtKB-SubCell"/>
</dbReference>
<evidence type="ECO:0000256" key="2">
    <source>
        <dbReference type="ARBA" id="ARBA00022490"/>
    </source>
</evidence>
<dbReference type="AlphaFoldDB" id="A0A656HJE6"/>
<dbReference type="Proteomes" id="UP000005317">
    <property type="component" value="Unassembled WGS sequence"/>
</dbReference>
<comment type="subcellular location">
    <subcellularLocation>
        <location evidence="14">Cytoplasm</location>
    </subcellularLocation>
</comment>
<comment type="similarity">
    <text evidence="1 14">Belongs to the PAPS reductase family. CysH subfamily.</text>
</comment>
<dbReference type="GO" id="GO:0051539">
    <property type="term" value="F:4 iron, 4 sulfur cluster binding"/>
    <property type="evidence" value="ECO:0007669"/>
    <property type="project" value="UniProtKB-UniRule"/>
</dbReference>
<dbReference type="GO" id="GO:0019344">
    <property type="term" value="P:cysteine biosynthetic process"/>
    <property type="evidence" value="ECO:0007669"/>
    <property type="project" value="InterPro"/>
</dbReference>
<evidence type="ECO:0000313" key="16">
    <source>
        <dbReference type="EMBL" id="EIJ36483.1"/>
    </source>
</evidence>
<dbReference type="InterPro" id="IPR002500">
    <property type="entry name" value="PAPS_reduct_dom"/>
</dbReference>
<dbReference type="RefSeq" id="WP_002710355.1">
    <property type="nucleotide sequence ID" value="NZ_JH651384.1"/>
</dbReference>
<dbReference type="GO" id="GO:0019379">
    <property type="term" value="P:sulfate assimilation, phosphoadenylyl sulfate reduction by phosphoadenylyl-sulfate reductase (thioredoxin)"/>
    <property type="evidence" value="ECO:0007669"/>
    <property type="project" value="UniProtKB-UniRule"/>
</dbReference>
<dbReference type="NCBIfam" id="TIGR02055">
    <property type="entry name" value="APS_reductase"/>
    <property type="match status" value="1"/>
</dbReference>
<dbReference type="Pfam" id="PF01507">
    <property type="entry name" value="PAPS_reduct"/>
    <property type="match status" value="1"/>
</dbReference>
<feature type="domain" description="Phosphoadenosine phosphosulphate reductase" evidence="15">
    <location>
        <begin position="35"/>
        <end position="209"/>
    </location>
</feature>
<feature type="binding site" evidence="14">
    <location>
        <position position="206"/>
    </location>
    <ligand>
        <name>[4Fe-4S] cluster</name>
        <dbReference type="ChEBI" id="CHEBI:49883"/>
    </ligand>
</feature>
<dbReference type="GO" id="GO:0004604">
    <property type="term" value="F:phosphoadenylyl-sulfate reductase (thioredoxin) activity"/>
    <property type="evidence" value="ECO:0007669"/>
    <property type="project" value="UniProtKB-UniRule"/>
</dbReference>
<evidence type="ECO:0000256" key="11">
    <source>
        <dbReference type="ARBA" id="ARBA00030894"/>
    </source>
</evidence>
<evidence type="ECO:0000256" key="8">
    <source>
        <dbReference type="ARBA" id="ARBA00024327"/>
    </source>
</evidence>
<comment type="cofactor">
    <cofactor evidence="14">
        <name>[4Fe-4S] cluster</name>
        <dbReference type="ChEBI" id="CHEBI:49883"/>
    </cofactor>
    <text evidence="14">Binds 1 [4Fe-4S] cluster per subunit.</text>
</comment>
<dbReference type="SUPFAM" id="SSF52402">
    <property type="entry name" value="Adenine nucleotide alpha hydrolases-like"/>
    <property type="match status" value="1"/>
</dbReference>
<reference evidence="17" key="1">
    <citation type="journal article" date="2011" name="Stand. Genomic Sci.">
        <title>Genome sequence of the filamentous, gliding Thiothrix nivea neotype strain (JP2(T)).</title>
        <authorList>
            <person name="Lapidus A."/>
            <person name="Nolan M."/>
            <person name="Lucas S."/>
            <person name="Glavina Del Rio T."/>
            <person name="Tice H."/>
            <person name="Cheng J.F."/>
            <person name="Tapia R."/>
            <person name="Han C."/>
            <person name="Goodwin L."/>
            <person name="Pitluck S."/>
            <person name="Liolios K."/>
            <person name="Pagani I."/>
            <person name="Ivanova N."/>
            <person name="Huntemann M."/>
            <person name="Mavromatis K."/>
            <person name="Mikhailova N."/>
            <person name="Pati A."/>
            <person name="Chen A."/>
            <person name="Palaniappan K."/>
            <person name="Land M."/>
            <person name="Brambilla E.M."/>
            <person name="Rohde M."/>
            <person name="Abt B."/>
            <person name="Verbarg S."/>
            <person name="Goker M."/>
            <person name="Bristow J."/>
            <person name="Eisen J.A."/>
            <person name="Markowitz V."/>
            <person name="Hugenholtz P."/>
            <person name="Kyrpides N.C."/>
            <person name="Klenk H.P."/>
            <person name="Woyke T."/>
        </authorList>
    </citation>
    <scope>NUCLEOTIDE SEQUENCE [LARGE SCALE GENOMIC DNA]</scope>
    <source>
        <strain evidence="17">ATCC 35100 / DSM 5205 / JP2</strain>
    </source>
</reference>
<dbReference type="PANTHER" id="PTHR46482">
    <property type="entry name" value="5'-ADENYLYLSULFATE REDUCTASE 3, CHLOROPLASTIC"/>
    <property type="match status" value="1"/>
</dbReference>
<comment type="function">
    <text evidence="7 14">Catalyzes the formation of sulfite from adenosine 5'-phosphosulfate (APS) using thioredoxin as an electron donor.</text>
</comment>
<evidence type="ECO:0000256" key="12">
    <source>
        <dbReference type="ARBA" id="ARBA00032041"/>
    </source>
</evidence>
<evidence type="ECO:0000256" key="13">
    <source>
        <dbReference type="ARBA" id="ARBA00048441"/>
    </source>
</evidence>
<dbReference type="EC" id="1.8.4.10" evidence="9 14"/>
<dbReference type="HAMAP" id="MF_00063">
    <property type="entry name" value="CysH"/>
    <property type="match status" value="1"/>
</dbReference>
<sequence length="245" mass="28113">MTLNTAPLQTLNAEFADLMLDEALIALRQRFDGRIAFSTSLGLEDQVITDAIFRNDLDIEVFTLDTGRNFSETYDVLDVTRKKYGQPIRAYYPQTEAIEHYVTLKGINAIYESVGNRKECCYIRKIEPLNRALQGVQVWITGLRAAQSAYRADMNLFERDEQRDLLKFNPLLHAVTNELWGDVRKHDIPYNQLHDQFYPSIGCAPCTRAVAAGEDERSGRWWWEAHNQECGLHDGTRKPQEQAAV</sequence>
<evidence type="ECO:0000256" key="3">
    <source>
        <dbReference type="ARBA" id="ARBA00022723"/>
    </source>
</evidence>
<name>A0A656HJE6_THINJ</name>
<evidence type="ECO:0000256" key="6">
    <source>
        <dbReference type="ARBA" id="ARBA00023014"/>
    </source>
</evidence>
<keyword evidence="4 14" id="KW-0560">Oxidoreductase</keyword>
<dbReference type="PANTHER" id="PTHR46482:SF9">
    <property type="entry name" value="5'-ADENYLYLSULFATE REDUCTASE 1, CHLOROPLASTIC"/>
    <property type="match status" value="1"/>
</dbReference>
<evidence type="ECO:0000256" key="5">
    <source>
        <dbReference type="ARBA" id="ARBA00023004"/>
    </source>
</evidence>
<dbReference type="NCBIfam" id="NF002537">
    <property type="entry name" value="PRK02090.1"/>
    <property type="match status" value="1"/>
</dbReference>
<dbReference type="OrthoDB" id="9794018at2"/>
<dbReference type="InterPro" id="IPR011798">
    <property type="entry name" value="APS_reductase"/>
</dbReference>
<evidence type="ECO:0000256" key="9">
    <source>
        <dbReference type="ARBA" id="ARBA00024386"/>
    </source>
</evidence>
<keyword evidence="5 14" id="KW-0408">Iron</keyword>
<protein>
    <recommendedName>
        <fullName evidence="10 14">Adenosine 5'-phosphosulfate reductase</fullName>
        <shortName evidence="14">APS reductase</shortName>
        <ecNumber evidence="9 14">1.8.4.10</ecNumber>
    </recommendedName>
    <alternativeName>
        <fullName evidence="12 14">5'-adenylylsulfate reductase</fullName>
    </alternativeName>
    <alternativeName>
        <fullName evidence="11 14">Thioredoxin-dependent 5'-adenylylsulfate reductase</fullName>
    </alternativeName>
</protein>
<dbReference type="EMBL" id="JH651384">
    <property type="protein sequence ID" value="EIJ36483.1"/>
    <property type="molecule type" value="Genomic_DNA"/>
</dbReference>
<evidence type="ECO:0000313" key="17">
    <source>
        <dbReference type="Proteomes" id="UP000005317"/>
    </source>
</evidence>
<keyword evidence="17" id="KW-1185">Reference proteome</keyword>
<feature type="binding site" evidence="14">
    <location>
        <position position="121"/>
    </location>
    <ligand>
        <name>[4Fe-4S] cluster</name>
        <dbReference type="ChEBI" id="CHEBI:49883"/>
    </ligand>
</feature>
<keyword evidence="3 14" id="KW-0479">Metal-binding</keyword>
<dbReference type="InterPro" id="IPR014729">
    <property type="entry name" value="Rossmann-like_a/b/a_fold"/>
</dbReference>
<evidence type="ECO:0000256" key="10">
    <source>
        <dbReference type="ARBA" id="ARBA00029514"/>
    </source>
</evidence>
<dbReference type="GO" id="GO:0043866">
    <property type="term" value="F:adenylyl-sulfate reductase (thioredoxin) activity"/>
    <property type="evidence" value="ECO:0007669"/>
    <property type="project" value="UniProtKB-EC"/>
</dbReference>
<keyword evidence="2 14" id="KW-0963">Cytoplasm</keyword>
<evidence type="ECO:0000256" key="1">
    <source>
        <dbReference type="ARBA" id="ARBA00009732"/>
    </source>
</evidence>
<evidence type="ECO:0000256" key="7">
    <source>
        <dbReference type="ARBA" id="ARBA00024298"/>
    </source>
</evidence>
<proteinExistence type="inferred from homology"/>
<organism evidence="16 17">
    <name type="scientific">Thiothrix nivea (strain ATCC 35100 / DSM 5205 / JP2)</name>
    <dbReference type="NCBI Taxonomy" id="870187"/>
    <lineage>
        <taxon>Bacteria</taxon>
        <taxon>Pseudomonadati</taxon>
        <taxon>Pseudomonadota</taxon>
        <taxon>Gammaproteobacteria</taxon>
        <taxon>Thiotrichales</taxon>
        <taxon>Thiotrichaceae</taxon>
        <taxon>Thiothrix</taxon>
    </lineage>
</organism>
<dbReference type="CDD" id="cd23945">
    <property type="entry name" value="PAPS_reductase"/>
    <property type="match status" value="1"/>
</dbReference>
<gene>
    <name evidence="14" type="primary">cysH</name>
    <name evidence="16" type="ORF">Thini_3984</name>
</gene>
<evidence type="ECO:0000256" key="14">
    <source>
        <dbReference type="HAMAP-Rule" id="MF_00063"/>
    </source>
</evidence>
<evidence type="ECO:0000256" key="4">
    <source>
        <dbReference type="ARBA" id="ARBA00023002"/>
    </source>
</evidence>
<dbReference type="GO" id="GO:0046872">
    <property type="term" value="F:metal ion binding"/>
    <property type="evidence" value="ECO:0007669"/>
    <property type="project" value="UniProtKB-KW"/>
</dbReference>
<accession>A0A656HJE6</accession>
<evidence type="ECO:0000259" key="15">
    <source>
        <dbReference type="Pfam" id="PF01507"/>
    </source>
</evidence>
<feature type="active site" description="Nucleophile; cysteine thiosulfonate intermediate" evidence="14">
    <location>
        <position position="230"/>
    </location>
</feature>
<keyword evidence="6 14" id="KW-0411">Iron-sulfur</keyword>
<comment type="catalytic activity">
    <reaction evidence="13 14">
        <text>[thioredoxin]-disulfide + sulfite + AMP + 2 H(+) = adenosine 5'-phosphosulfate + [thioredoxin]-dithiol</text>
        <dbReference type="Rhea" id="RHEA:21976"/>
        <dbReference type="Rhea" id="RHEA-COMP:10698"/>
        <dbReference type="Rhea" id="RHEA-COMP:10700"/>
        <dbReference type="ChEBI" id="CHEBI:15378"/>
        <dbReference type="ChEBI" id="CHEBI:17359"/>
        <dbReference type="ChEBI" id="CHEBI:29950"/>
        <dbReference type="ChEBI" id="CHEBI:50058"/>
        <dbReference type="ChEBI" id="CHEBI:58243"/>
        <dbReference type="ChEBI" id="CHEBI:456215"/>
        <dbReference type="EC" id="1.8.4.10"/>
    </reaction>
</comment>
<dbReference type="GO" id="GO:0070814">
    <property type="term" value="P:hydrogen sulfide biosynthetic process"/>
    <property type="evidence" value="ECO:0007669"/>
    <property type="project" value="UniProtKB-UniRule"/>
</dbReference>
<comment type="pathway">
    <text evidence="8 14">Sulfur metabolism; hydrogen sulfide biosynthesis; sulfite from sulfate.</text>
</comment>